<sequence>MADDASELEAGSEGSDAIETKSTKFATKFRKSFDASKGTLQNSVVCRLTKKNEPQGECILGPHYRAGMPSAVNEVLESSLVDTSCLAHGASWSTWSIELKHPRVWPKLTLEWTKWLPRMEHFFSQEWKKYGIASIQSGWLIESN</sequence>
<protein>
    <submittedName>
        <fullName evidence="1">Uncharacterized protein</fullName>
    </submittedName>
</protein>
<organism evidence="1 2">
    <name type="scientific">Rosa chinensis</name>
    <name type="common">China rose</name>
    <dbReference type="NCBI Taxonomy" id="74649"/>
    <lineage>
        <taxon>Eukaryota</taxon>
        <taxon>Viridiplantae</taxon>
        <taxon>Streptophyta</taxon>
        <taxon>Embryophyta</taxon>
        <taxon>Tracheophyta</taxon>
        <taxon>Spermatophyta</taxon>
        <taxon>Magnoliopsida</taxon>
        <taxon>eudicotyledons</taxon>
        <taxon>Gunneridae</taxon>
        <taxon>Pentapetalae</taxon>
        <taxon>rosids</taxon>
        <taxon>fabids</taxon>
        <taxon>Rosales</taxon>
        <taxon>Rosaceae</taxon>
        <taxon>Rosoideae</taxon>
        <taxon>Rosoideae incertae sedis</taxon>
        <taxon>Rosa</taxon>
    </lineage>
</organism>
<comment type="caution">
    <text evidence="1">The sequence shown here is derived from an EMBL/GenBank/DDBJ whole genome shotgun (WGS) entry which is preliminary data.</text>
</comment>
<reference evidence="1 2" key="1">
    <citation type="journal article" date="2018" name="Nat. Genet.">
        <title>The Rosa genome provides new insights in the design of modern roses.</title>
        <authorList>
            <person name="Bendahmane M."/>
        </authorList>
    </citation>
    <scope>NUCLEOTIDE SEQUENCE [LARGE SCALE GENOMIC DNA]</scope>
    <source>
        <strain evidence="2">cv. Old Blush</strain>
    </source>
</reference>
<accession>A0A2P6PNK7</accession>
<dbReference type="Gramene" id="PRQ23507">
    <property type="protein sequence ID" value="PRQ23507"/>
    <property type="gene ID" value="RchiOBHm_Chr6g0262131"/>
</dbReference>
<name>A0A2P6PNK7_ROSCH</name>
<evidence type="ECO:0000313" key="1">
    <source>
        <dbReference type="EMBL" id="PRQ23507.1"/>
    </source>
</evidence>
<dbReference type="EMBL" id="PDCK01000044">
    <property type="protein sequence ID" value="PRQ23507.1"/>
    <property type="molecule type" value="Genomic_DNA"/>
</dbReference>
<evidence type="ECO:0000313" key="2">
    <source>
        <dbReference type="Proteomes" id="UP000238479"/>
    </source>
</evidence>
<keyword evidence="2" id="KW-1185">Reference proteome</keyword>
<gene>
    <name evidence="1" type="ORF">RchiOBHm_Chr6g0262131</name>
</gene>
<dbReference type="AlphaFoldDB" id="A0A2P6PNK7"/>
<dbReference type="Proteomes" id="UP000238479">
    <property type="component" value="Chromosome 6"/>
</dbReference>
<proteinExistence type="predicted"/>